<feature type="transmembrane region" description="Helical" evidence="1">
    <location>
        <begin position="47"/>
        <end position="65"/>
    </location>
</feature>
<evidence type="ECO:0008006" key="4">
    <source>
        <dbReference type="Google" id="ProtNLM"/>
    </source>
</evidence>
<sequence>MSGRDEYQKAELNKILSGSAVLVYWLLYLGMFASLIIDGFWTHYVTAGSMILVIIALVWGIIINVQIRKHGLYQIEAANEEDLQKIYRRINFQAVRDTIIAGISGYAGWSLVSFAMSAQYWPTIRETVVFMVVFVGVYAVTTWRYRRRQVIKAWEDN</sequence>
<evidence type="ECO:0000313" key="3">
    <source>
        <dbReference type="Proteomes" id="UP000050949"/>
    </source>
</evidence>
<evidence type="ECO:0000256" key="1">
    <source>
        <dbReference type="SAM" id="Phobius"/>
    </source>
</evidence>
<keyword evidence="1" id="KW-1133">Transmembrane helix</keyword>
<keyword evidence="1" id="KW-0812">Transmembrane</keyword>
<protein>
    <recommendedName>
        <fullName evidence="4">DUF3278 domain-containing protein</fullName>
    </recommendedName>
</protein>
<reference evidence="2 3" key="1">
    <citation type="journal article" date="2015" name="Genome Announc.">
        <title>Expanding the biotechnology potential of lactobacilli through comparative genomics of 213 strains and associated genera.</title>
        <authorList>
            <person name="Sun Z."/>
            <person name="Harris H.M."/>
            <person name="McCann A."/>
            <person name="Guo C."/>
            <person name="Argimon S."/>
            <person name="Zhang W."/>
            <person name="Yang X."/>
            <person name="Jeffery I.B."/>
            <person name="Cooney J.C."/>
            <person name="Kagawa T.F."/>
            <person name="Liu W."/>
            <person name="Song Y."/>
            <person name="Salvetti E."/>
            <person name="Wrobel A."/>
            <person name="Rasinkangas P."/>
            <person name="Parkhill J."/>
            <person name="Rea M.C."/>
            <person name="O'Sullivan O."/>
            <person name="Ritari J."/>
            <person name="Douillard F.P."/>
            <person name="Paul Ross R."/>
            <person name="Yang R."/>
            <person name="Briner A.E."/>
            <person name="Felis G.E."/>
            <person name="de Vos W.M."/>
            <person name="Barrangou R."/>
            <person name="Klaenhammer T.R."/>
            <person name="Caufield P.W."/>
            <person name="Cui Y."/>
            <person name="Zhang H."/>
            <person name="O'Toole P.W."/>
        </authorList>
    </citation>
    <scope>NUCLEOTIDE SEQUENCE [LARGE SCALE GENOMIC DNA]</scope>
    <source>
        <strain evidence="2 3">DSM 16991</strain>
    </source>
</reference>
<accession>A0A0R1XJ73</accession>
<name>A0A0R1XJ73_9LACO</name>
<organism evidence="2 3">
    <name type="scientific">Schleiferilactobacillus harbinensis DSM 16991</name>
    <dbReference type="NCBI Taxonomy" id="1122147"/>
    <lineage>
        <taxon>Bacteria</taxon>
        <taxon>Bacillati</taxon>
        <taxon>Bacillota</taxon>
        <taxon>Bacilli</taxon>
        <taxon>Lactobacillales</taxon>
        <taxon>Lactobacillaceae</taxon>
        <taxon>Schleiferilactobacillus</taxon>
    </lineage>
</organism>
<dbReference type="AlphaFoldDB" id="A0A0R1XJ73"/>
<proteinExistence type="predicted"/>
<evidence type="ECO:0000313" key="2">
    <source>
        <dbReference type="EMBL" id="KRM28107.1"/>
    </source>
</evidence>
<dbReference type="PATRIC" id="fig|1122147.4.peg.2273"/>
<feature type="transmembrane region" description="Helical" evidence="1">
    <location>
        <begin position="21"/>
        <end position="41"/>
    </location>
</feature>
<feature type="transmembrane region" description="Helical" evidence="1">
    <location>
        <begin position="98"/>
        <end position="121"/>
    </location>
</feature>
<dbReference type="Proteomes" id="UP000050949">
    <property type="component" value="Unassembled WGS sequence"/>
</dbReference>
<gene>
    <name evidence="2" type="ORF">FC91_GL002198</name>
</gene>
<dbReference type="EMBL" id="AZFW01000037">
    <property type="protein sequence ID" value="KRM28107.1"/>
    <property type="molecule type" value="Genomic_DNA"/>
</dbReference>
<keyword evidence="1" id="KW-0472">Membrane</keyword>
<feature type="transmembrane region" description="Helical" evidence="1">
    <location>
        <begin position="127"/>
        <end position="145"/>
    </location>
</feature>
<comment type="caution">
    <text evidence="2">The sequence shown here is derived from an EMBL/GenBank/DDBJ whole genome shotgun (WGS) entry which is preliminary data.</text>
</comment>